<organism evidence="1 2">
    <name type="scientific">Lithospermum erythrorhizon</name>
    <name type="common">Purple gromwell</name>
    <name type="synonym">Lithospermum officinale var. erythrorhizon</name>
    <dbReference type="NCBI Taxonomy" id="34254"/>
    <lineage>
        <taxon>Eukaryota</taxon>
        <taxon>Viridiplantae</taxon>
        <taxon>Streptophyta</taxon>
        <taxon>Embryophyta</taxon>
        <taxon>Tracheophyta</taxon>
        <taxon>Spermatophyta</taxon>
        <taxon>Magnoliopsida</taxon>
        <taxon>eudicotyledons</taxon>
        <taxon>Gunneridae</taxon>
        <taxon>Pentapetalae</taxon>
        <taxon>asterids</taxon>
        <taxon>lamiids</taxon>
        <taxon>Boraginales</taxon>
        <taxon>Boraginaceae</taxon>
        <taxon>Boraginoideae</taxon>
        <taxon>Lithospermeae</taxon>
        <taxon>Lithospermum</taxon>
    </lineage>
</organism>
<name>A0AAV3RE36_LITER</name>
<keyword evidence="2" id="KW-1185">Reference proteome</keyword>
<dbReference type="AlphaFoldDB" id="A0AAV3RE36"/>
<evidence type="ECO:0000313" key="2">
    <source>
        <dbReference type="Proteomes" id="UP001454036"/>
    </source>
</evidence>
<gene>
    <name evidence="1" type="ORF">LIER_27992</name>
</gene>
<protein>
    <submittedName>
        <fullName evidence="1">Uncharacterized protein</fullName>
    </submittedName>
</protein>
<sequence>MARTYNFRVKNKQFLVDNLVMKLYSASHRLCKNKLIPKWGGSYRIIHIRGSGTYILEEMKRELVPRTWHVLKLRKYYI</sequence>
<reference evidence="1 2" key="1">
    <citation type="submission" date="2024-01" db="EMBL/GenBank/DDBJ databases">
        <title>The complete chloroplast genome sequence of Lithospermum erythrorhizon: insights into the phylogenetic relationship among Boraginaceae species and the maternal lineages of purple gromwells.</title>
        <authorList>
            <person name="Okada T."/>
            <person name="Watanabe K."/>
        </authorList>
    </citation>
    <scope>NUCLEOTIDE SEQUENCE [LARGE SCALE GENOMIC DNA]</scope>
</reference>
<accession>A0AAV3RE36</accession>
<evidence type="ECO:0000313" key="1">
    <source>
        <dbReference type="EMBL" id="GAA0174652.1"/>
    </source>
</evidence>
<proteinExistence type="predicted"/>
<dbReference type="Proteomes" id="UP001454036">
    <property type="component" value="Unassembled WGS sequence"/>
</dbReference>
<dbReference type="EMBL" id="BAABME010009163">
    <property type="protein sequence ID" value="GAA0174652.1"/>
    <property type="molecule type" value="Genomic_DNA"/>
</dbReference>
<comment type="caution">
    <text evidence="1">The sequence shown here is derived from an EMBL/GenBank/DDBJ whole genome shotgun (WGS) entry which is preliminary data.</text>
</comment>